<dbReference type="Proteomes" id="UP000250266">
    <property type="component" value="Unassembled WGS sequence"/>
</dbReference>
<gene>
    <name evidence="1" type="ORF">K432DRAFT_411565</name>
</gene>
<dbReference type="AlphaFoldDB" id="A0A8E2DWA5"/>
<evidence type="ECO:0000313" key="2">
    <source>
        <dbReference type="Proteomes" id="UP000250266"/>
    </source>
</evidence>
<dbReference type="EMBL" id="KV746562">
    <property type="protein sequence ID" value="OCK72778.1"/>
    <property type="molecule type" value="Genomic_DNA"/>
</dbReference>
<name>A0A8E2DWA5_9PEZI</name>
<sequence length="110" mass="12415">MATATQQLGKAQLSLLPFFICKAIPLVALRPARPHLAVGFRRRLLGEAPALPSPQEPPTSPCDAFSFLEEKSERCLTHFKSLSAIYRVVWVQPSDEPYKTYDIFRETIKL</sequence>
<organism evidence="1 2">
    <name type="scientific">Lepidopterella palustris CBS 459.81</name>
    <dbReference type="NCBI Taxonomy" id="1314670"/>
    <lineage>
        <taxon>Eukaryota</taxon>
        <taxon>Fungi</taxon>
        <taxon>Dikarya</taxon>
        <taxon>Ascomycota</taxon>
        <taxon>Pezizomycotina</taxon>
        <taxon>Dothideomycetes</taxon>
        <taxon>Pleosporomycetidae</taxon>
        <taxon>Mytilinidiales</taxon>
        <taxon>Argynnaceae</taxon>
        <taxon>Lepidopterella</taxon>
    </lineage>
</organism>
<reference evidence="1 2" key="1">
    <citation type="journal article" date="2016" name="Nat. Commun.">
        <title>Ectomycorrhizal ecology is imprinted in the genome of the dominant symbiotic fungus Cenococcum geophilum.</title>
        <authorList>
            <consortium name="DOE Joint Genome Institute"/>
            <person name="Peter M."/>
            <person name="Kohler A."/>
            <person name="Ohm R.A."/>
            <person name="Kuo A."/>
            <person name="Krutzmann J."/>
            <person name="Morin E."/>
            <person name="Arend M."/>
            <person name="Barry K.W."/>
            <person name="Binder M."/>
            <person name="Choi C."/>
            <person name="Clum A."/>
            <person name="Copeland A."/>
            <person name="Grisel N."/>
            <person name="Haridas S."/>
            <person name="Kipfer T."/>
            <person name="LaButti K."/>
            <person name="Lindquist E."/>
            <person name="Lipzen A."/>
            <person name="Maire R."/>
            <person name="Meier B."/>
            <person name="Mihaltcheva S."/>
            <person name="Molinier V."/>
            <person name="Murat C."/>
            <person name="Poggeler S."/>
            <person name="Quandt C.A."/>
            <person name="Sperisen C."/>
            <person name="Tritt A."/>
            <person name="Tisserant E."/>
            <person name="Crous P.W."/>
            <person name="Henrissat B."/>
            <person name="Nehls U."/>
            <person name="Egli S."/>
            <person name="Spatafora J.W."/>
            <person name="Grigoriev I.V."/>
            <person name="Martin F.M."/>
        </authorList>
    </citation>
    <scope>NUCLEOTIDE SEQUENCE [LARGE SCALE GENOMIC DNA]</scope>
    <source>
        <strain evidence="1 2">CBS 459.81</strain>
    </source>
</reference>
<evidence type="ECO:0000313" key="1">
    <source>
        <dbReference type="EMBL" id="OCK72778.1"/>
    </source>
</evidence>
<keyword evidence="2" id="KW-1185">Reference proteome</keyword>
<proteinExistence type="predicted"/>
<protein>
    <submittedName>
        <fullName evidence="1">Uncharacterized protein</fullName>
    </submittedName>
</protein>
<accession>A0A8E2DWA5</accession>